<reference evidence="2" key="1">
    <citation type="submission" date="2015-10" db="EMBL/GenBank/DDBJ databases">
        <authorList>
            <person name="Gilbert D.G."/>
        </authorList>
    </citation>
    <scope>NUCLEOTIDE SEQUENCE</scope>
</reference>
<organism evidence="2">
    <name type="scientific">hydrothermal vent metagenome</name>
    <dbReference type="NCBI Taxonomy" id="652676"/>
    <lineage>
        <taxon>unclassified sequences</taxon>
        <taxon>metagenomes</taxon>
        <taxon>ecological metagenomes</taxon>
    </lineage>
</organism>
<evidence type="ECO:0000259" key="1">
    <source>
        <dbReference type="Pfam" id="PF03886"/>
    </source>
</evidence>
<feature type="domain" description="ABC-type transport auxiliary lipoprotein component" evidence="1">
    <location>
        <begin position="44"/>
        <end position="196"/>
    </location>
</feature>
<dbReference type="InterPro" id="IPR005586">
    <property type="entry name" value="ABC_trans_aux"/>
</dbReference>
<name>A0A160TM18_9ZZZZ</name>
<dbReference type="EMBL" id="CZQE01000154">
    <property type="protein sequence ID" value="CUS44489.1"/>
    <property type="molecule type" value="Genomic_DNA"/>
</dbReference>
<gene>
    <name evidence="2" type="ORF">MGWOODY_Smn3582</name>
</gene>
<protein>
    <submittedName>
        <fullName evidence="2">Membrane lipoprotein lipid attachment site containing protein USSDB6D</fullName>
    </submittedName>
</protein>
<dbReference type="AlphaFoldDB" id="A0A160TM18"/>
<accession>A0A160TM18</accession>
<keyword evidence="2" id="KW-0449">Lipoprotein</keyword>
<sequence>MSSMMRIRTLRPALALLAMAPLAGCISFGAKPPPSLLTITSAASIPAGQTQSSATAPTIVILVPAVSQALATPRVPVQTSTTDLAYIANAQWVEPPARLFARLLSDTISAKTGRVVIGLQSSVDPAARLSGELRAFGVDAGSLQAVVSYDAALIRKDGNVVEKRRFEARVPVSAIEPGPAGIAINRAANQVAAEVADWVGR</sequence>
<dbReference type="Pfam" id="PF03886">
    <property type="entry name" value="ABC_trans_aux"/>
    <property type="match status" value="1"/>
</dbReference>
<dbReference type="SUPFAM" id="SSF159594">
    <property type="entry name" value="XCC0632-like"/>
    <property type="match status" value="1"/>
</dbReference>
<evidence type="ECO:0000313" key="2">
    <source>
        <dbReference type="EMBL" id="CUS44489.1"/>
    </source>
</evidence>
<dbReference type="Gene3D" id="3.40.50.10610">
    <property type="entry name" value="ABC-type transport auxiliary lipoprotein component"/>
    <property type="match status" value="1"/>
</dbReference>
<proteinExistence type="predicted"/>